<dbReference type="CDD" id="cd00082">
    <property type="entry name" value="HisKA"/>
    <property type="match status" value="1"/>
</dbReference>
<dbReference type="InterPro" id="IPR003594">
    <property type="entry name" value="HATPase_dom"/>
</dbReference>
<name>A0A974PW88_9RHOO</name>
<feature type="compositionally biased region" description="Polar residues" evidence="8">
    <location>
        <begin position="745"/>
        <end position="754"/>
    </location>
</feature>
<comment type="function">
    <text evidence="5">Member of the two-component regulatory system BvgS/BvgA. Phosphorylates BvgA via a four-step phosphorelay in response to environmental signals.</text>
</comment>
<dbReference type="EMBL" id="CP064781">
    <property type="protein sequence ID" value="QRJ62580.1"/>
    <property type="molecule type" value="Genomic_DNA"/>
</dbReference>
<dbReference type="SUPFAM" id="SSF55874">
    <property type="entry name" value="ATPase domain of HSP90 chaperone/DNA topoisomerase II/histidine kinase"/>
    <property type="match status" value="1"/>
</dbReference>
<dbReference type="InterPro" id="IPR005467">
    <property type="entry name" value="His_kinase_dom"/>
</dbReference>
<evidence type="ECO:0000259" key="10">
    <source>
        <dbReference type="PROSITE" id="PS50109"/>
    </source>
</evidence>
<dbReference type="InterPro" id="IPR000014">
    <property type="entry name" value="PAS"/>
</dbReference>
<dbReference type="InterPro" id="IPR000700">
    <property type="entry name" value="PAS-assoc_C"/>
</dbReference>
<sequence length="886" mass="96085">MPKTTPARLSWTLLLTYAAAALGGLALVVGFARFNALHQEFLGANFDAVHGARTLLKARFFVDIAARDVEAAATSPAQRVSLLANAEKRLLSAESYAAEGRDSDPAAREVLTERIRVTRSDLSHPAVGNAEAAALYRLAAEIRRLAHDLDAAELDRWGNLSALNTELSARMRTMNQLIAAAFFLFVGVMLTLAWAVLRARRAEAELKTAKSETEAIQQTTLEASPIGIAFIDTADPENRRILAVNRQMAEIFGYEADTLPGLNIRRLFASQEAYGRFAQTAAQRLASGEVLREEMVMQRRGGMPFWCALSVKAIDPADPARGVVWTCEDISERKAAETELQQERSRAEAASRAKSEFLANMSHELRTPFAGLFGLLGLLRGSALDDTQRRHLQLAHESAAQMQAIVNDILDFSKIEAGKLIIESAPFNLRNLIAGTAELHATAAERKGLRFALDLVEPMTPCVVGDAVRLRQIVDNLVNNAIKFTERGEIRLIVQALPVGAQAQLRITVEDTGIGIPQAMQARIFEKFTQADSSTTRLYGGTGLGLAISKQLATLMGGHISLSSRESVGSRFSLMLQLPVADEAACASPHPAAPADRLDDVVVLLAEDNAINRSALAETLEQRGAVVWTADNGEDAVRLAAEHAPDVILMDCQMPGIDGLEATRRIRATERGRRVPIIALTAFATSNYHEESLRAGMDRFLAKPVSIEQLHEEISALLARPAAKEAAAPAVAARSLPPPRAMASSPATPETQPAPTFGGRLLLVDDNLPILEATRGLLERLGCTVTTADNGKAALARLDEVAGDPEREFDLVLLDCQMPLLDGWETARRWRDEERARQLAPVAIVALTADDRAAVLPRCRAAGMDDALTKPFSEEQLQALLADWLD</sequence>
<dbReference type="FunFam" id="3.30.565.10:FF:000010">
    <property type="entry name" value="Sensor histidine kinase RcsC"/>
    <property type="match status" value="1"/>
</dbReference>
<evidence type="ECO:0000259" key="11">
    <source>
        <dbReference type="PROSITE" id="PS50110"/>
    </source>
</evidence>
<dbReference type="NCBIfam" id="TIGR00229">
    <property type="entry name" value="sensory_box"/>
    <property type="match status" value="1"/>
</dbReference>
<dbReference type="PROSITE" id="PS50109">
    <property type="entry name" value="HIS_KIN"/>
    <property type="match status" value="1"/>
</dbReference>
<dbReference type="SMART" id="SM00448">
    <property type="entry name" value="REC"/>
    <property type="match status" value="2"/>
</dbReference>
<feature type="domain" description="PAC" evidence="12">
    <location>
        <begin position="291"/>
        <end position="342"/>
    </location>
</feature>
<dbReference type="PROSITE" id="PS50113">
    <property type="entry name" value="PAC"/>
    <property type="match status" value="1"/>
</dbReference>
<dbReference type="Proteomes" id="UP000663444">
    <property type="component" value="Chromosome"/>
</dbReference>
<dbReference type="Pfam" id="PF00512">
    <property type="entry name" value="HisKA"/>
    <property type="match status" value="1"/>
</dbReference>
<dbReference type="SUPFAM" id="SSF52172">
    <property type="entry name" value="CheY-like"/>
    <property type="match status" value="2"/>
</dbReference>
<evidence type="ECO:0000256" key="2">
    <source>
        <dbReference type="ARBA" id="ARBA00012438"/>
    </source>
</evidence>
<evidence type="ECO:0000259" key="12">
    <source>
        <dbReference type="PROSITE" id="PS50113"/>
    </source>
</evidence>
<feature type="domain" description="Histidine kinase" evidence="10">
    <location>
        <begin position="360"/>
        <end position="580"/>
    </location>
</feature>
<accession>A0A974PW88</accession>
<evidence type="ECO:0000256" key="9">
    <source>
        <dbReference type="SAM" id="Phobius"/>
    </source>
</evidence>
<gene>
    <name evidence="13" type="ORF">IWH25_12435</name>
</gene>
<dbReference type="CDD" id="cd17546">
    <property type="entry name" value="REC_hyHK_CKI1_RcsC-like"/>
    <property type="match status" value="2"/>
</dbReference>
<dbReference type="SUPFAM" id="SSF55785">
    <property type="entry name" value="PYP-like sensor domain (PAS domain)"/>
    <property type="match status" value="1"/>
</dbReference>
<dbReference type="CDD" id="cd00130">
    <property type="entry name" value="PAS"/>
    <property type="match status" value="1"/>
</dbReference>
<dbReference type="PANTHER" id="PTHR45339">
    <property type="entry name" value="HYBRID SIGNAL TRANSDUCTION HISTIDINE KINASE J"/>
    <property type="match status" value="1"/>
</dbReference>
<dbReference type="PROSITE" id="PS50110">
    <property type="entry name" value="RESPONSE_REGULATORY"/>
    <property type="match status" value="2"/>
</dbReference>
<comment type="catalytic activity">
    <reaction evidence="1">
        <text>ATP + protein L-histidine = ADP + protein N-phospho-L-histidine.</text>
        <dbReference type="EC" id="2.7.13.3"/>
    </reaction>
</comment>
<dbReference type="Pfam" id="PF02518">
    <property type="entry name" value="HATPase_c"/>
    <property type="match status" value="1"/>
</dbReference>
<feature type="modified residue" description="4-aspartylphosphate" evidence="7">
    <location>
        <position position="651"/>
    </location>
</feature>
<evidence type="ECO:0000256" key="6">
    <source>
        <dbReference type="ARBA" id="ARBA00070152"/>
    </source>
</evidence>
<reference evidence="13" key="1">
    <citation type="submission" date="2020-11" db="EMBL/GenBank/DDBJ databases">
        <title>Azospira restricta DSM 18626 genome sequence.</title>
        <authorList>
            <person name="Moe W.M."/>
        </authorList>
    </citation>
    <scope>NUCLEOTIDE SEQUENCE</scope>
    <source>
        <strain evidence="13">DSM 18626</strain>
    </source>
</reference>
<dbReference type="RefSeq" id="WP_203386110.1">
    <property type="nucleotide sequence ID" value="NZ_CP064781.1"/>
</dbReference>
<keyword evidence="9" id="KW-1133">Transmembrane helix</keyword>
<protein>
    <recommendedName>
        <fullName evidence="6">Virulence sensor protein BvgS</fullName>
        <ecNumber evidence="2">2.7.13.3</ecNumber>
    </recommendedName>
</protein>
<keyword evidence="4" id="KW-0902">Two-component regulatory system</keyword>
<dbReference type="Gene3D" id="3.30.450.20">
    <property type="entry name" value="PAS domain"/>
    <property type="match status" value="1"/>
</dbReference>
<dbReference type="Pfam" id="PF00072">
    <property type="entry name" value="Response_reg"/>
    <property type="match status" value="2"/>
</dbReference>
<evidence type="ECO:0000256" key="8">
    <source>
        <dbReference type="SAM" id="MobiDB-lite"/>
    </source>
</evidence>
<dbReference type="EC" id="2.7.13.3" evidence="2"/>
<dbReference type="Pfam" id="PF13426">
    <property type="entry name" value="PAS_9"/>
    <property type="match status" value="1"/>
</dbReference>
<dbReference type="InterPro" id="IPR011006">
    <property type="entry name" value="CheY-like_superfamily"/>
</dbReference>
<feature type="transmembrane region" description="Helical" evidence="9">
    <location>
        <begin position="177"/>
        <end position="197"/>
    </location>
</feature>
<feature type="region of interest" description="Disordered" evidence="8">
    <location>
        <begin position="734"/>
        <end position="755"/>
    </location>
</feature>
<keyword evidence="14" id="KW-1185">Reference proteome</keyword>
<dbReference type="InterPro" id="IPR003661">
    <property type="entry name" value="HisK_dim/P_dom"/>
</dbReference>
<dbReference type="InterPro" id="IPR001789">
    <property type="entry name" value="Sig_transdc_resp-reg_receiver"/>
</dbReference>
<organism evidence="13 14">
    <name type="scientific">Azospira restricta</name>
    <dbReference type="NCBI Taxonomy" id="404405"/>
    <lineage>
        <taxon>Bacteria</taxon>
        <taxon>Pseudomonadati</taxon>
        <taxon>Pseudomonadota</taxon>
        <taxon>Betaproteobacteria</taxon>
        <taxon>Rhodocyclales</taxon>
        <taxon>Rhodocyclaceae</taxon>
        <taxon>Azospira</taxon>
    </lineage>
</organism>
<keyword evidence="3 7" id="KW-0597">Phosphoprotein</keyword>
<evidence type="ECO:0000313" key="13">
    <source>
        <dbReference type="EMBL" id="QRJ62580.1"/>
    </source>
</evidence>
<dbReference type="SUPFAM" id="SSF47384">
    <property type="entry name" value="Homodimeric domain of signal transducing histidine kinase"/>
    <property type="match status" value="1"/>
</dbReference>
<evidence type="ECO:0000256" key="7">
    <source>
        <dbReference type="PROSITE-ProRule" id="PRU00169"/>
    </source>
</evidence>
<evidence type="ECO:0000313" key="14">
    <source>
        <dbReference type="Proteomes" id="UP000663444"/>
    </source>
</evidence>
<dbReference type="InterPro" id="IPR035965">
    <property type="entry name" value="PAS-like_dom_sf"/>
</dbReference>
<feature type="domain" description="Response regulatory" evidence="11">
    <location>
        <begin position="760"/>
        <end position="885"/>
    </location>
</feature>
<keyword evidence="9" id="KW-0472">Membrane</keyword>
<dbReference type="Gene3D" id="3.40.50.2300">
    <property type="match status" value="2"/>
</dbReference>
<dbReference type="PANTHER" id="PTHR45339:SF1">
    <property type="entry name" value="HYBRID SIGNAL TRANSDUCTION HISTIDINE KINASE J"/>
    <property type="match status" value="1"/>
</dbReference>
<dbReference type="AlphaFoldDB" id="A0A974PW88"/>
<evidence type="ECO:0000256" key="1">
    <source>
        <dbReference type="ARBA" id="ARBA00000085"/>
    </source>
</evidence>
<dbReference type="InterPro" id="IPR036890">
    <property type="entry name" value="HATPase_C_sf"/>
</dbReference>
<evidence type="ECO:0000256" key="5">
    <source>
        <dbReference type="ARBA" id="ARBA00058004"/>
    </source>
</evidence>
<dbReference type="Gene3D" id="1.10.287.130">
    <property type="match status" value="1"/>
</dbReference>
<dbReference type="CDD" id="cd16922">
    <property type="entry name" value="HATPase_EvgS-ArcB-TorS-like"/>
    <property type="match status" value="1"/>
</dbReference>
<proteinExistence type="predicted"/>
<dbReference type="KEGG" id="ares:IWH25_12435"/>
<dbReference type="PRINTS" id="PR00344">
    <property type="entry name" value="BCTRLSENSOR"/>
</dbReference>
<dbReference type="Gene3D" id="3.30.565.10">
    <property type="entry name" value="Histidine kinase-like ATPase, C-terminal domain"/>
    <property type="match status" value="1"/>
</dbReference>
<keyword evidence="9" id="KW-0812">Transmembrane</keyword>
<evidence type="ECO:0000256" key="4">
    <source>
        <dbReference type="ARBA" id="ARBA00023012"/>
    </source>
</evidence>
<dbReference type="SMART" id="SM00388">
    <property type="entry name" value="HisKA"/>
    <property type="match status" value="1"/>
</dbReference>
<evidence type="ECO:0000256" key="3">
    <source>
        <dbReference type="ARBA" id="ARBA00022553"/>
    </source>
</evidence>
<dbReference type="SMART" id="SM00091">
    <property type="entry name" value="PAS"/>
    <property type="match status" value="1"/>
</dbReference>
<feature type="modified residue" description="4-aspartylphosphate" evidence="7">
    <location>
        <position position="815"/>
    </location>
</feature>
<dbReference type="SMART" id="SM00387">
    <property type="entry name" value="HATPase_c"/>
    <property type="match status" value="1"/>
</dbReference>
<dbReference type="GO" id="GO:0000155">
    <property type="term" value="F:phosphorelay sensor kinase activity"/>
    <property type="evidence" value="ECO:0007669"/>
    <property type="project" value="InterPro"/>
</dbReference>
<feature type="transmembrane region" description="Helical" evidence="9">
    <location>
        <begin position="12"/>
        <end position="32"/>
    </location>
</feature>
<dbReference type="InterPro" id="IPR036097">
    <property type="entry name" value="HisK_dim/P_sf"/>
</dbReference>
<dbReference type="InterPro" id="IPR004358">
    <property type="entry name" value="Sig_transdc_His_kin-like_C"/>
</dbReference>
<feature type="domain" description="Response regulatory" evidence="11">
    <location>
        <begin position="602"/>
        <end position="718"/>
    </location>
</feature>